<dbReference type="Proteomes" id="UP000828941">
    <property type="component" value="Chromosome 1"/>
</dbReference>
<keyword evidence="2" id="KW-1185">Reference proteome</keyword>
<sequence>MVMKHLALVLAHLKWALDFFLFHPFYSLFQSGMPIVGDKVNICHYEPNPGANEEVDCAVCLCKIREGEEIRVLRCEHLFHRGCLDRWVGFNVSFATCPLCRDLLGRRPCRAITEHGAEVISFQFWSFSSSDRERWWLR</sequence>
<gene>
    <name evidence="1" type="ORF">L6164_001820</name>
</gene>
<evidence type="ECO:0000313" key="2">
    <source>
        <dbReference type="Proteomes" id="UP000828941"/>
    </source>
</evidence>
<reference evidence="1 2" key="1">
    <citation type="journal article" date="2022" name="DNA Res.">
        <title>Chromosomal-level genome assembly of the orchid tree Bauhinia variegata (Leguminosae; Cercidoideae) supports the allotetraploid origin hypothesis of Bauhinia.</title>
        <authorList>
            <person name="Zhong Y."/>
            <person name="Chen Y."/>
            <person name="Zheng D."/>
            <person name="Pang J."/>
            <person name="Liu Y."/>
            <person name="Luo S."/>
            <person name="Meng S."/>
            <person name="Qian L."/>
            <person name="Wei D."/>
            <person name="Dai S."/>
            <person name="Zhou R."/>
        </authorList>
    </citation>
    <scope>NUCLEOTIDE SEQUENCE [LARGE SCALE GENOMIC DNA]</scope>
    <source>
        <strain evidence="1">BV-YZ2020</strain>
    </source>
</reference>
<proteinExistence type="predicted"/>
<evidence type="ECO:0000313" key="1">
    <source>
        <dbReference type="EMBL" id="KAI4357903.1"/>
    </source>
</evidence>
<comment type="caution">
    <text evidence="1">The sequence shown here is derived from an EMBL/GenBank/DDBJ whole genome shotgun (WGS) entry which is preliminary data.</text>
</comment>
<organism evidence="1 2">
    <name type="scientific">Bauhinia variegata</name>
    <name type="common">Purple orchid tree</name>
    <name type="synonym">Phanera variegata</name>
    <dbReference type="NCBI Taxonomy" id="167791"/>
    <lineage>
        <taxon>Eukaryota</taxon>
        <taxon>Viridiplantae</taxon>
        <taxon>Streptophyta</taxon>
        <taxon>Embryophyta</taxon>
        <taxon>Tracheophyta</taxon>
        <taxon>Spermatophyta</taxon>
        <taxon>Magnoliopsida</taxon>
        <taxon>eudicotyledons</taxon>
        <taxon>Gunneridae</taxon>
        <taxon>Pentapetalae</taxon>
        <taxon>rosids</taxon>
        <taxon>fabids</taxon>
        <taxon>Fabales</taxon>
        <taxon>Fabaceae</taxon>
        <taxon>Cercidoideae</taxon>
        <taxon>Cercideae</taxon>
        <taxon>Bauhiniinae</taxon>
        <taxon>Bauhinia</taxon>
    </lineage>
</organism>
<name>A0ACB9QAZ9_BAUVA</name>
<accession>A0ACB9QAZ9</accession>
<protein>
    <submittedName>
        <fullName evidence="1">Uncharacterized protein</fullName>
    </submittedName>
</protein>
<dbReference type="EMBL" id="CM039426">
    <property type="protein sequence ID" value="KAI4357903.1"/>
    <property type="molecule type" value="Genomic_DNA"/>
</dbReference>